<reference evidence="1" key="1">
    <citation type="submission" date="2014-09" db="EMBL/GenBank/DDBJ databases">
        <authorList>
            <person name="Magalhaes I.L.F."/>
            <person name="Oliveira U."/>
            <person name="Santos F.R."/>
            <person name="Vidigal T.H.D.A."/>
            <person name="Brescovit A.D."/>
            <person name="Santos A.J."/>
        </authorList>
    </citation>
    <scope>NUCLEOTIDE SEQUENCE</scope>
    <source>
        <tissue evidence="1">Shoot tissue taken approximately 20 cm above the soil surface</tissue>
    </source>
</reference>
<reference evidence="1" key="2">
    <citation type="journal article" date="2015" name="Data Brief">
        <title>Shoot transcriptome of the giant reed, Arundo donax.</title>
        <authorList>
            <person name="Barrero R.A."/>
            <person name="Guerrero F.D."/>
            <person name="Moolhuijzen P."/>
            <person name="Goolsby J.A."/>
            <person name="Tidwell J."/>
            <person name="Bellgard S.E."/>
            <person name="Bellgard M.I."/>
        </authorList>
    </citation>
    <scope>NUCLEOTIDE SEQUENCE</scope>
    <source>
        <tissue evidence="1">Shoot tissue taken approximately 20 cm above the soil surface</tissue>
    </source>
</reference>
<protein>
    <submittedName>
        <fullName evidence="1">Uncharacterized protein</fullName>
    </submittedName>
</protein>
<accession>A0A0A9A4W0</accession>
<proteinExistence type="predicted"/>
<dbReference type="EMBL" id="GBRH01252907">
    <property type="protein sequence ID" value="JAD44988.1"/>
    <property type="molecule type" value="Transcribed_RNA"/>
</dbReference>
<name>A0A0A9A4W0_ARUDO</name>
<sequence>MWQCVCTDG</sequence>
<organism evidence="1">
    <name type="scientific">Arundo donax</name>
    <name type="common">Giant reed</name>
    <name type="synonym">Donax arundinaceus</name>
    <dbReference type="NCBI Taxonomy" id="35708"/>
    <lineage>
        <taxon>Eukaryota</taxon>
        <taxon>Viridiplantae</taxon>
        <taxon>Streptophyta</taxon>
        <taxon>Embryophyta</taxon>
        <taxon>Tracheophyta</taxon>
        <taxon>Spermatophyta</taxon>
        <taxon>Magnoliopsida</taxon>
        <taxon>Liliopsida</taxon>
        <taxon>Poales</taxon>
        <taxon>Poaceae</taxon>
        <taxon>PACMAD clade</taxon>
        <taxon>Arundinoideae</taxon>
        <taxon>Arundineae</taxon>
        <taxon>Arundo</taxon>
    </lineage>
</organism>
<evidence type="ECO:0000313" key="1">
    <source>
        <dbReference type="EMBL" id="JAD44988.1"/>
    </source>
</evidence>